<name>A0AAD2HJW9_9AGAR</name>
<keyword evidence="1 2" id="KW-0732">Signal</keyword>
<feature type="domain" description="Galactose oxidase-like Early set" evidence="4">
    <location>
        <begin position="619"/>
        <end position="710"/>
    </location>
</feature>
<dbReference type="PANTHER" id="PTHR32208:SF96">
    <property type="entry name" value="GLYOXAL OXIDASE"/>
    <property type="match status" value="1"/>
</dbReference>
<feature type="signal peptide" evidence="2">
    <location>
        <begin position="1"/>
        <end position="22"/>
    </location>
</feature>
<keyword evidence="6" id="KW-1185">Reference proteome</keyword>
<dbReference type="Proteomes" id="UP001295794">
    <property type="component" value="Unassembled WGS sequence"/>
</dbReference>
<feature type="chain" id="PRO_5042141510" description="Copper radical oxidase" evidence="2">
    <location>
        <begin position="23"/>
        <end position="749"/>
    </location>
</feature>
<evidence type="ECO:0000259" key="4">
    <source>
        <dbReference type="Pfam" id="PF09118"/>
    </source>
</evidence>
<feature type="domain" description="Glyoxal oxidase N-terminal" evidence="3">
    <location>
        <begin position="398"/>
        <end position="614"/>
    </location>
</feature>
<dbReference type="SUPFAM" id="SSF81296">
    <property type="entry name" value="E set domains"/>
    <property type="match status" value="1"/>
</dbReference>
<dbReference type="Pfam" id="PF07250">
    <property type="entry name" value="Glyoxal_oxid_N"/>
    <property type="match status" value="2"/>
</dbReference>
<dbReference type="AlphaFoldDB" id="A0AAD2HJW9"/>
<dbReference type="CDD" id="cd02851">
    <property type="entry name" value="E_set_GO_C"/>
    <property type="match status" value="1"/>
</dbReference>
<dbReference type="InterPro" id="IPR011043">
    <property type="entry name" value="Gal_Oxase/kelch_b-propeller"/>
</dbReference>
<dbReference type="InterPro" id="IPR013783">
    <property type="entry name" value="Ig-like_fold"/>
</dbReference>
<dbReference type="InterPro" id="IPR009880">
    <property type="entry name" value="Glyoxal_oxidase_N"/>
</dbReference>
<proteinExistence type="predicted"/>
<dbReference type="EMBL" id="CAVNYO010000419">
    <property type="protein sequence ID" value="CAK5277326.1"/>
    <property type="molecule type" value="Genomic_DNA"/>
</dbReference>
<evidence type="ECO:0000313" key="6">
    <source>
        <dbReference type="Proteomes" id="UP001295794"/>
    </source>
</evidence>
<dbReference type="InterPro" id="IPR015202">
    <property type="entry name" value="GO-like_E_set"/>
</dbReference>
<dbReference type="Gene3D" id="2.60.120.260">
    <property type="entry name" value="Galactose-binding domain-like"/>
    <property type="match status" value="1"/>
</dbReference>
<evidence type="ECO:0000259" key="3">
    <source>
        <dbReference type="Pfam" id="PF07250"/>
    </source>
</evidence>
<dbReference type="Gene3D" id="2.130.10.80">
    <property type="entry name" value="Galactose oxidase/kelch, beta-propeller"/>
    <property type="match status" value="1"/>
</dbReference>
<dbReference type="PANTHER" id="PTHR32208">
    <property type="entry name" value="SECRETED PROTEIN-RELATED"/>
    <property type="match status" value="1"/>
</dbReference>
<dbReference type="InterPro" id="IPR037293">
    <property type="entry name" value="Gal_Oxidase_central_sf"/>
</dbReference>
<dbReference type="InterPro" id="IPR014756">
    <property type="entry name" value="Ig_E-set"/>
</dbReference>
<organism evidence="5 6">
    <name type="scientific">Mycena citricolor</name>
    <dbReference type="NCBI Taxonomy" id="2018698"/>
    <lineage>
        <taxon>Eukaryota</taxon>
        <taxon>Fungi</taxon>
        <taxon>Dikarya</taxon>
        <taxon>Basidiomycota</taxon>
        <taxon>Agaricomycotina</taxon>
        <taxon>Agaricomycetes</taxon>
        <taxon>Agaricomycetidae</taxon>
        <taxon>Agaricales</taxon>
        <taxon>Marasmiineae</taxon>
        <taxon>Mycenaceae</taxon>
        <taxon>Mycena</taxon>
    </lineage>
</organism>
<protein>
    <recommendedName>
        <fullName evidence="7">Copper radical oxidase</fullName>
    </recommendedName>
</protein>
<accession>A0AAD2HJW9</accession>
<dbReference type="Pfam" id="PF09118">
    <property type="entry name" value="GO-like_E_set"/>
    <property type="match status" value="1"/>
</dbReference>
<comment type="caution">
    <text evidence="5">The sequence shown here is derived from an EMBL/GenBank/DDBJ whole genome shotgun (WGS) entry which is preliminary data.</text>
</comment>
<evidence type="ECO:0000313" key="5">
    <source>
        <dbReference type="EMBL" id="CAK5277326.1"/>
    </source>
</evidence>
<feature type="domain" description="Glyoxal oxidase N-terminal" evidence="3">
    <location>
        <begin position="257"/>
        <end position="368"/>
    </location>
</feature>
<evidence type="ECO:0000256" key="2">
    <source>
        <dbReference type="SAM" id="SignalP"/>
    </source>
</evidence>
<sequence length="749" mass="81018">MLIPLIWSLFCAAVYLTSVVFAKDSAWNGHTTPGSTDPAPFYPYYVPPGTKSYDSDSPLVLYSGKWKEFFSKSYIKGSIRQSYTAGASVSLTFFGTGIEWFGNCNRRHGISDVFIDGYLVQSVDAWCGSDLLPQQRIFWDFSLARRKHTIKIVNRSTRSDSDQAYAASVDAFVVTLGAVPKTLEAAAPPAVAHANPSPPPLMLSEAVPPSLPAGKWTLQQKGSTGVHAMQLAIISRTHAIIVDKVEHNPISIDGHPAWAALYNLEDDSVTPLAMESNSFCAGGTFLSNGTLIVVGGNPVVESHTSSADFGDVDGLQSIRIFNPCLSSDVKSCKMYENPNRIRMASSRWYNTVLRLSDGSAMIVGGSKKGGWINNATVNNPTVEYFPPKFDGMPVPLPVFMAANTDAIIYDWKNKNEFRLPSLPNGVRVTYPMSGTGLLLPLSPTNNYEPEVLICGGSAIDDTKPSYEISSQDPASSQCVRMILTQAGISAGWQIESMPEARLMPDAVLLPTGDIVIVNGAGSGTSGYGNVRDQVGSSNADHPVLSPVLYSPSQPTGSRFSSQGIPASNIPRLYHSVATLTPRGNVMIAGSNPNLDRSEIVYGTEYRVEWLNPPYMTNPRPEITGLPEKLGYGAQFKIDVKLPSTSSDIKIALMDFGYVTHTVHANSRLVYLEFEHTGSQFTITAPPNGMIYPPGPGWVFVVVDGMCSEGALTLVGNGEGPVVDETAIQNMLTHTRPDQYEHTKFSGDDE</sequence>
<dbReference type="SUPFAM" id="SSF50965">
    <property type="entry name" value="Galactose oxidase, central domain"/>
    <property type="match status" value="1"/>
</dbReference>
<evidence type="ECO:0008006" key="7">
    <source>
        <dbReference type="Google" id="ProtNLM"/>
    </source>
</evidence>
<dbReference type="Gene3D" id="2.60.40.10">
    <property type="entry name" value="Immunoglobulins"/>
    <property type="match status" value="1"/>
</dbReference>
<gene>
    <name evidence="5" type="ORF">MYCIT1_LOCUS26269</name>
</gene>
<evidence type="ECO:0000256" key="1">
    <source>
        <dbReference type="ARBA" id="ARBA00022729"/>
    </source>
</evidence>
<reference evidence="5" key="1">
    <citation type="submission" date="2023-11" db="EMBL/GenBank/DDBJ databases">
        <authorList>
            <person name="De Vega J J."/>
            <person name="De Vega J J."/>
        </authorList>
    </citation>
    <scope>NUCLEOTIDE SEQUENCE</scope>
</reference>